<dbReference type="AlphaFoldDB" id="A0A0H2YYU6"/>
<name>A0A0H2YYU6_ECOK1</name>
<reference evidence="1 2" key="1">
    <citation type="journal article" date="2007" name="J. Bacteriol.">
        <title>The genome sequence of avian pathogenic Escherichia coli strain O1:K1:H7 shares strong similarities with human extraintestinal pathogenic E. coli genomes.</title>
        <authorList>
            <person name="Johnson T.J."/>
            <person name="Kariyawasam S."/>
            <person name="Wannemuehler Y."/>
            <person name="Mangiamele P."/>
            <person name="Johnson S.J."/>
            <person name="Doetkott C."/>
            <person name="Skyberg J.A."/>
            <person name="Lynne A.M."/>
            <person name="Johnson J.R."/>
            <person name="Nolan L.K."/>
        </authorList>
    </citation>
    <scope>NUCLEOTIDE SEQUENCE [LARGE SCALE GENOMIC DNA]</scope>
    <source>
        <strain evidence="1">APEC O1</strain>
    </source>
</reference>
<sequence length="116" mass="13499">MFCPIFATEKCENFSICSLQIAPMSSFQENLFRLEIIQYSRYRKLSSLLWNVLACDVSRVSLRFLSVLVNYKQSESMHDVWCLFCFFPSIFAGSKPISVSLAIRPRQTHRPLFTDT</sequence>
<dbReference type="KEGG" id="ecv:APECO1_547"/>
<dbReference type="HOGENOM" id="CLU_2092963_0_0_6"/>
<evidence type="ECO:0000313" key="1">
    <source>
        <dbReference type="EMBL" id="ABJ00847.1"/>
    </source>
</evidence>
<proteinExistence type="predicted"/>
<dbReference type="EMBL" id="CP000468">
    <property type="protein sequence ID" value="ABJ00847.1"/>
    <property type="molecule type" value="Genomic_DNA"/>
</dbReference>
<dbReference type="Proteomes" id="UP000008216">
    <property type="component" value="Chromosome"/>
</dbReference>
<keyword evidence="2" id="KW-1185">Reference proteome</keyword>
<organism evidence="1 2">
    <name type="scientific">Escherichia coli O1:K1 / APEC</name>
    <dbReference type="NCBI Taxonomy" id="405955"/>
    <lineage>
        <taxon>Bacteria</taxon>
        <taxon>Pseudomonadati</taxon>
        <taxon>Pseudomonadota</taxon>
        <taxon>Gammaproteobacteria</taxon>
        <taxon>Enterobacterales</taxon>
        <taxon>Enterobacteriaceae</taxon>
        <taxon>Escherichia</taxon>
    </lineage>
</organism>
<protein>
    <submittedName>
        <fullName evidence="1">Uncharacterized protein</fullName>
    </submittedName>
</protein>
<gene>
    <name evidence="1" type="ORF">APECO1_547</name>
</gene>
<evidence type="ECO:0000313" key="2">
    <source>
        <dbReference type="Proteomes" id="UP000008216"/>
    </source>
</evidence>
<accession>A0A0H2YYU6</accession>